<dbReference type="Pfam" id="PF12704">
    <property type="entry name" value="MacB_PCD"/>
    <property type="match status" value="1"/>
</dbReference>
<comment type="subcellular location">
    <subcellularLocation>
        <location evidence="1">Cell membrane</location>
        <topology evidence="1">Multi-pass membrane protein</topology>
    </subcellularLocation>
</comment>
<dbReference type="OrthoDB" id="5933722at2"/>
<feature type="transmembrane region" description="Helical" evidence="6">
    <location>
        <begin position="336"/>
        <end position="362"/>
    </location>
</feature>
<name>A0A1T4RRJ3_9BACT</name>
<dbReference type="PANTHER" id="PTHR30572:SF18">
    <property type="entry name" value="ABC-TYPE MACROLIDE FAMILY EXPORT SYSTEM PERMEASE COMPONENT 2"/>
    <property type="match status" value="1"/>
</dbReference>
<evidence type="ECO:0000256" key="6">
    <source>
        <dbReference type="SAM" id="Phobius"/>
    </source>
</evidence>
<proteinExistence type="predicted"/>
<evidence type="ECO:0000313" key="9">
    <source>
        <dbReference type="EMBL" id="SKA18619.1"/>
    </source>
</evidence>
<dbReference type="Pfam" id="PF02687">
    <property type="entry name" value="FtsX"/>
    <property type="match status" value="2"/>
</dbReference>
<dbReference type="EMBL" id="FUWZ01000002">
    <property type="protein sequence ID" value="SKA18619.1"/>
    <property type="molecule type" value="Genomic_DNA"/>
</dbReference>
<keyword evidence="2" id="KW-1003">Cell membrane</keyword>
<evidence type="ECO:0000256" key="3">
    <source>
        <dbReference type="ARBA" id="ARBA00022692"/>
    </source>
</evidence>
<feature type="transmembrane region" description="Helical" evidence="6">
    <location>
        <begin position="382"/>
        <end position="405"/>
    </location>
</feature>
<feature type="transmembrane region" description="Helical" evidence="6">
    <location>
        <begin position="431"/>
        <end position="451"/>
    </location>
</feature>
<dbReference type="InterPro" id="IPR003838">
    <property type="entry name" value="ABC3_permease_C"/>
</dbReference>
<feature type="domain" description="MacB-like periplasmic core" evidence="8">
    <location>
        <begin position="21"/>
        <end position="243"/>
    </location>
</feature>
<evidence type="ECO:0000256" key="2">
    <source>
        <dbReference type="ARBA" id="ARBA00022475"/>
    </source>
</evidence>
<accession>A0A1T4RRJ3</accession>
<feature type="transmembrane region" description="Helical" evidence="6">
    <location>
        <begin position="757"/>
        <end position="778"/>
    </location>
</feature>
<reference evidence="10" key="1">
    <citation type="submission" date="2017-02" db="EMBL/GenBank/DDBJ databases">
        <authorList>
            <person name="Varghese N."/>
            <person name="Submissions S."/>
        </authorList>
    </citation>
    <scope>NUCLEOTIDE SEQUENCE [LARGE SCALE GENOMIC DNA]</scope>
    <source>
        <strain evidence="10">DSM 22224</strain>
    </source>
</reference>
<feature type="domain" description="ABC3 transporter permease C-terminal" evidence="7">
    <location>
        <begin position="296"/>
        <end position="407"/>
    </location>
</feature>
<feature type="transmembrane region" description="Helical" evidence="6">
    <location>
        <begin position="674"/>
        <end position="698"/>
    </location>
</feature>
<sequence length="796" mass="87120">MLLRYIQIAFRNLRRQRLFAFINIAGLALSMTVCLMVLKSTKKNFSYDKFHPAASRTWRITSQATTQEGKHYHMASAPLPLANVLRQDYAIAEEAVSLYGVLSGNVTAGKKKLPVSGAFTEPAFFRVFGFRLQSGNPATALSAPNSIVLSEATASRIFGTTSAMGKVVHFEKLGDYIVTGILAPPPGLSHIDYEAYASLSSVQALEQQGLLPERLLNWNNVQDGYVYVKLKPDVSEASLATALSFISRRYYQPASKGIGSITLEQQSLRSISPSREMYNDIGSAPPWGKVLGEIAVGLGLLVCACFNYINLSIVRSLQRAREVGVRKVNGAYRWQVFMQFIVESVIMCVLALLLALALLLLAEHYTSIGIGFLSGEPVDFMLIGWFLLFSVLTGVLAGVIPAWALSSFQPAKVLRNMVDIKLFGGLGLRKTLIVIQFSLSLTAIIFFVTVYRQFAYKAAFNMGFARENILNVPLADADFQLMKDRMMQVKGVEMITASSGTLGVPRHSGFMQIKTAVNGSHMQAGYYAGDADFLKVMQLKLLAGSGFPATMSRDHEQYVIVNEQMVKAMNLTSPSDAIGKAIWLSDSAMVSIIGVIKDFNYQPIEAPVFPMAIRFVPGQFTQLQVLVDTHDKEALTAGIKKAWLEMHPGETFSAEWMSDLMHEKTSGKEPVSGLAVLVFMITVIAALGLLGVVSYTTFTRRKEIGVRKVMGAGVSGLVLLLSRNYLRLILLAGLIALPLGYLGSLLFLQIFANRISIGFFTLAGSFVALLGIALLAIISQTWRAAQSNPVDVLRND</sequence>
<evidence type="ECO:0000313" key="10">
    <source>
        <dbReference type="Proteomes" id="UP000190367"/>
    </source>
</evidence>
<dbReference type="GO" id="GO:0022857">
    <property type="term" value="F:transmembrane transporter activity"/>
    <property type="evidence" value="ECO:0007669"/>
    <property type="project" value="TreeGrafter"/>
</dbReference>
<dbReference type="AlphaFoldDB" id="A0A1T4RRJ3"/>
<evidence type="ECO:0000259" key="8">
    <source>
        <dbReference type="Pfam" id="PF12704"/>
    </source>
</evidence>
<dbReference type="STRING" id="634771.SAMN04488128_1021436"/>
<dbReference type="PANTHER" id="PTHR30572">
    <property type="entry name" value="MEMBRANE COMPONENT OF TRANSPORTER-RELATED"/>
    <property type="match status" value="1"/>
</dbReference>
<keyword evidence="3 6" id="KW-0812">Transmembrane</keyword>
<dbReference type="GO" id="GO:0005886">
    <property type="term" value="C:plasma membrane"/>
    <property type="evidence" value="ECO:0007669"/>
    <property type="project" value="UniProtKB-SubCell"/>
</dbReference>
<dbReference type="InterPro" id="IPR050250">
    <property type="entry name" value="Macrolide_Exporter_MacB"/>
</dbReference>
<feature type="domain" description="ABC3 transporter permease C-terminal" evidence="7">
    <location>
        <begin position="676"/>
        <end position="789"/>
    </location>
</feature>
<dbReference type="Proteomes" id="UP000190367">
    <property type="component" value="Unassembled WGS sequence"/>
</dbReference>
<dbReference type="InterPro" id="IPR025857">
    <property type="entry name" value="MacB_PCD"/>
</dbReference>
<keyword evidence="5 6" id="KW-0472">Membrane</keyword>
<evidence type="ECO:0000256" key="5">
    <source>
        <dbReference type="ARBA" id="ARBA00023136"/>
    </source>
</evidence>
<evidence type="ECO:0000256" key="4">
    <source>
        <dbReference type="ARBA" id="ARBA00022989"/>
    </source>
</evidence>
<feature type="transmembrane region" description="Helical" evidence="6">
    <location>
        <begin position="20"/>
        <end position="38"/>
    </location>
</feature>
<gene>
    <name evidence="9" type="ORF">SAMN04488128_1021436</name>
</gene>
<evidence type="ECO:0000259" key="7">
    <source>
        <dbReference type="Pfam" id="PF02687"/>
    </source>
</evidence>
<dbReference type="RefSeq" id="WP_078669900.1">
    <property type="nucleotide sequence ID" value="NZ_FUWZ01000002.1"/>
</dbReference>
<protein>
    <submittedName>
        <fullName evidence="9">Putative ABC transport system permease protein</fullName>
    </submittedName>
</protein>
<evidence type="ECO:0000256" key="1">
    <source>
        <dbReference type="ARBA" id="ARBA00004651"/>
    </source>
</evidence>
<keyword evidence="10" id="KW-1185">Reference proteome</keyword>
<feature type="transmembrane region" description="Helical" evidence="6">
    <location>
        <begin position="728"/>
        <end position="751"/>
    </location>
</feature>
<keyword evidence="4 6" id="KW-1133">Transmembrane helix</keyword>
<organism evidence="9 10">
    <name type="scientific">Chitinophaga eiseniae</name>
    <dbReference type="NCBI Taxonomy" id="634771"/>
    <lineage>
        <taxon>Bacteria</taxon>
        <taxon>Pseudomonadati</taxon>
        <taxon>Bacteroidota</taxon>
        <taxon>Chitinophagia</taxon>
        <taxon>Chitinophagales</taxon>
        <taxon>Chitinophagaceae</taxon>
        <taxon>Chitinophaga</taxon>
    </lineage>
</organism>